<dbReference type="OrthoDB" id="2991872at2759"/>
<dbReference type="PANTHER" id="PTHR38791:SF1">
    <property type="entry name" value="TRANSCRIPTION FACTOR, PUTATIVE-RELATED"/>
    <property type="match status" value="1"/>
</dbReference>
<sequence length="554" mass="62606">MVYRGKPSTGCKKCRQRKIKCDERPGGCLKCSDRGYNCPGYDDPLDRLFQNESARVESKAKKANEKAIELRSEREFKIQSRKAIIKIQDAIGSPLLCPLIDQGIAFFMMNYTIGLDQPPLQSVSYNRHLASHGFHPVIANAMTALGLSGIGNIYNDFNYQREASRWYLKALKMTNDALASPTEAKSDNTLLATMLLSNFEATSNGTSLAGFLNHINGSSTLLCLRGKQQFATPAGRRMYMQTVGVLTMMQMGRGDPLPDYVHRLNQESAKYEDMNDPGDQFYHLQIETIDFRAQIIHEEITDLYAILEKALAIDVKGQRILDALREAWCYESVRVEPNTPSVFGDTYHIYPSLDAAQKWNWVRYNLIYIHDVIRNTLLMGFSSRPPVFTGERFARLLQESTEMLYDMQYGILASIPQHLYDTPKSFSEITLPTVTSPDKPRYFWSNFNETPAGDKPNMEVQDRLPIVRISGGYSSMWALYIAGATPIASPESQEYILTSFKRIKAEFGINQAQVLAGMLRLRMQLDASGLIPMAIAPRYIPFGQHLDPEEVEST</sequence>
<dbReference type="CDD" id="cd00067">
    <property type="entry name" value="GAL4"/>
    <property type="match status" value="1"/>
</dbReference>
<evidence type="ECO:0000259" key="2">
    <source>
        <dbReference type="PROSITE" id="PS50048"/>
    </source>
</evidence>
<protein>
    <recommendedName>
        <fullName evidence="2">Zn(2)-C6 fungal-type domain-containing protein</fullName>
    </recommendedName>
</protein>
<dbReference type="InterPro" id="IPR001138">
    <property type="entry name" value="Zn2Cys6_DnaBD"/>
</dbReference>
<accession>A0A6A6TB03</accession>
<gene>
    <name evidence="3" type="ORF">K491DRAFT_714893</name>
</gene>
<dbReference type="Pfam" id="PF11951">
    <property type="entry name" value="Fungal_trans_2"/>
    <property type="match status" value="1"/>
</dbReference>
<evidence type="ECO:0000313" key="3">
    <source>
        <dbReference type="EMBL" id="KAF2656996.1"/>
    </source>
</evidence>
<feature type="domain" description="Zn(2)-C6 fungal-type" evidence="2">
    <location>
        <begin position="10"/>
        <end position="38"/>
    </location>
</feature>
<dbReference type="InterPro" id="IPR053175">
    <property type="entry name" value="DHMBA_Reg_Transcription_Factor"/>
</dbReference>
<dbReference type="Gene3D" id="4.10.240.10">
    <property type="entry name" value="Zn(2)-C6 fungal-type DNA-binding domain"/>
    <property type="match status" value="1"/>
</dbReference>
<dbReference type="Pfam" id="PF00172">
    <property type="entry name" value="Zn_clus"/>
    <property type="match status" value="1"/>
</dbReference>
<dbReference type="SUPFAM" id="SSF57701">
    <property type="entry name" value="Zn2/Cys6 DNA-binding domain"/>
    <property type="match status" value="1"/>
</dbReference>
<organism evidence="3 4">
    <name type="scientific">Lophiostoma macrostomum CBS 122681</name>
    <dbReference type="NCBI Taxonomy" id="1314788"/>
    <lineage>
        <taxon>Eukaryota</taxon>
        <taxon>Fungi</taxon>
        <taxon>Dikarya</taxon>
        <taxon>Ascomycota</taxon>
        <taxon>Pezizomycotina</taxon>
        <taxon>Dothideomycetes</taxon>
        <taxon>Pleosporomycetidae</taxon>
        <taxon>Pleosporales</taxon>
        <taxon>Lophiostomataceae</taxon>
        <taxon>Lophiostoma</taxon>
    </lineage>
</organism>
<proteinExistence type="predicted"/>
<dbReference type="GO" id="GO:0000981">
    <property type="term" value="F:DNA-binding transcription factor activity, RNA polymerase II-specific"/>
    <property type="evidence" value="ECO:0007669"/>
    <property type="project" value="InterPro"/>
</dbReference>
<dbReference type="AlphaFoldDB" id="A0A6A6TB03"/>
<dbReference type="GO" id="GO:0008270">
    <property type="term" value="F:zinc ion binding"/>
    <property type="evidence" value="ECO:0007669"/>
    <property type="project" value="InterPro"/>
</dbReference>
<dbReference type="EMBL" id="MU004330">
    <property type="protein sequence ID" value="KAF2656996.1"/>
    <property type="molecule type" value="Genomic_DNA"/>
</dbReference>
<dbReference type="InterPro" id="IPR036864">
    <property type="entry name" value="Zn2-C6_fun-type_DNA-bd_sf"/>
</dbReference>
<dbReference type="Proteomes" id="UP000799324">
    <property type="component" value="Unassembled WGS sequence"/>
</dbReference>
<reference evidence="3" key="1">
    <citation type="journal article" date="2020" name="Stud. Mycol.">
        <title>101 Dothideomycetes genomes: a test case for predicting lifestyles and emergence of pathogens.</title>
        <authorList>
            <person name="Haridas S."/>
            <person name="Albert R."/>
            <person name="Binder M."/>
            <person name="Bloem J."/>
            <person name="Labutti K."/>
            <person name="Salamov A."/>
            <person name="Andreopoulos B."/>
            <person name="Baker S."/>
            <person name="Barry K."/>
            <person name="Bills G."/>
            <person name="Bluhm B."/>
            <person name="Cannon C."/>
            <person name="Castanera R."/>
            <person name="Culley D."/>
            <person name="Daum C."/>
            <person name="Ezra D."/>
            <person name="Gonzalez J."/>
            <person name="Henrissat B."/>
            <person name="Kuo A."/>
            <person name="Liang C."/>
            <person name="Lipzen A."/>
            <person name="Lutzoni F."/>
            <person name="Magnuson J."/>
            <person name="Mondo S."/>
            <person name="Nolan M."/>
            <person name="Ohm R."/>
            <person name="Pangilinan J."/>
            <person name="Park H.-J."/>
            <person name="Ramirez L."/>
            <person name="Alfaro M."/>
            <person name="Sun H."/>
            <person name="Tritt A."/>
            <person name="Yoshinaga Y."/>
            <person name="Zwiers L.-H."/>
            <person name="Turgeon B."/>
            <person name="Goodwin S."/>
            <person name="Spatafora J."/>
            <person name="Crous P."/>
            <person name="Grigoriev I."/>
        </authorList>
    </citation>
    <scope>NUCLEOTIDE SEQUENCE</scope>
    <source>
        <strain evidence="3">CBS 122681</strain>
    </source>
</reference>
<keyword evidence="1" id="KW-0539">Nucleus</keyword>
<name>A0A6A6TB03_9PLEO</name>
<dbReference type="InterPro" id="IPR021858">
    <property type="entry name" value="Fun_TF"/>
</dbReference>
<evidence type="ECO:0000256" key="1">
    <source>
        <dbReference type="ARBA" id="ARBA00023242"/>
    </source>
</evidence>
<keyword evidence="4" id="KW-1185">Reference proteome</keyword>
<evidence type="ECO:0000313" key="4">
    <source>
        <dbReference type="Proteomes" id="UP000799324"/>
    </source>
</evidence>
<dbReference type="PANTHER" id="PTHR38791">
    <property type="entry name" value="ZN(II)2CYS6 TRANSCRIPTION FACTOR (EUROFUNG)-RELATED-RELATED"/>
    <property type="match status" value="1"/>
</dbReference>
<dbReference type="PROSITE" id="PS50048">
    <property type="entry name" value="ZN2_CY6_FUNGAL_2"/>
    <property type="match status" value="1"/>
</dbReference>
<dbReference type="PROSITE" id="PS00463">
    <property type="entry name" value="ZN2_CY6_FUNGAL_1"/>
    <property type="match status" value="1"/>
</dbReference>
<dbReference type="SMART" id="SM00066">
    <property type="entry name" value="GAL4"/>
    <property type="match status" value="1"/>
</dbReference>